<accession>A0A1V0SE87</accession>
<protein>
    <submittedName>
        <fullName evidence="1">Uncharacterized protein</fullName>
    </submittedName>
</protein>
<name>A0A1V0SE87_9VIRU</name>
<dbReference type="EMBL" id="KY684093">
    <property type="protein sequence ID" value="ARF10037.1"/>
    <property type="molecule type" value="Genomic_DNA"/>
</dbReference>
<reference evidence="1" key="1">
    <citation type="journal article" date="2017" name="Science">
        <title>Giant viruses with an expanded complement of translation system components.</title>
        <authorList>
            <person name="Schulz F."/>
            <person name="Yutin N."/>
            <person name="Ivanova N.N."/>
            <person name="Ortega D.R."/>
            <person name="Lee T.K."/>
            <person name="Vierheilig J."/>
            <person name="Daims H."/>
            <person name="Horn M."/>
            <person name="Wagner M."/>
            <person name="Jensen G.J."/>
            <person name="Kyrpides N.C."/>
            <person name="Koonin E.V."/>
            <person name="Woyke T."/>
        </authorList>
    </citation>
    <scope>NUCLEOTIDE SEQUENCE</scope>
    <source>
        <strain evidence="1">ILV1</strain>
    </source>
</reference>
<gene>
    <name evidence="1" type="ORF">Indivirus_9_14</name>
</gene>
<organism evidence="1">
    <name type="scientific">Indivirus ILV1</name>
    <dbReference type="NCBI Taxonomy" id="1977633"/>
    <lineage>
        <taxon>Viruses</taxon>
        <taxon>Varidnaviria</taxon>
        <taxon>Bamfordvirae</taxon>
        <taxon>Nucleocytoviricota</taxon>
        <taxon>Megaviricetes</taxon>
        <taxon>Imitervirales</taxon>
        <taxon>Mimiviridae</taxon>
        <taxon>Klosneuvirinae</taxon>
        <taxon>Indivirus</taxon>
    </lineage>
</organism>
<sequence length="156" mass="18165">MKEFIEYNEHKINVLVSQIELAYNKIIIYHFCYICDEPILITDSKAFGEQCNCCKKWFCNKRHTGHKNYFDSCAYKNLFGCFIIKRNTDSIDGSDSELLCLSCAINYIESLDNSFVCEHLTKSLIEKKLNCNTIVIKNNSFYCEECDAVDNIVIYI</sequence>
<proteinExistence type="predicted"/>
<evidence type="ECO:0000313" key="1">
    <source>
        <dbReference type="EMBL" id="ARF10037.1"/>
    </source>
</evidence>